<dbReference type="InterPro" id="IPR016032">
    <property type="entry name" value="Sig_transdc_resp-reg_C-effctor"/>
</dbReference>
<dbReference type="GO" id="GO:0006355">
    <property type="term" value="P:regulation of DNA-templated transcription"/>
    <property type="evidence" value="ECO:0007669"/>
    <property type="project" value="InterPro"/>
</dbReference>
<dbReference type="SMART" id="SM00421">
    <property type="entry name" value="HTH_LUXR"/>
    <property type="match status" value="1"/>
</dbReference>
<keyword evidence="7" id="KW-1185">Reference proteome</keyword>
<dbReference type="AlphaFoldDB" id="A0A1X1UTF4"/>
<dbReference type="CDD" id="cd06170">
    <property type="entry name" value="LuxR_C_like"/>
    <property type="match status" value="1"/>
</dbReference>
<dbReference type="RefSeq" id="WP_085197059.1">
    <property type="nucleotide sequence ID" value="NZ_JACKVI010000019.1"/>
</dbReference>
<evidence type="ECO:0000256" key="1">
    <source>
        <dbReference type="ARBA" id="ARBA00023015"/>
    </source>
</evidence>
<dbReference type="Pfam" id="PF00211">
    <property type="entry name" value="Guanylate_cyc"/>
    <property type="match status" value="1"/>
</dbReference>
<name>A0A1X1UTF4_9MYCO</name>
<evidence type="ECO:0000313" key="7">
    <source>
        <dbReference type="Proteomes" id="UP000194000"/>
    </source>
</evidence>
<dbReference type="STRING" id="1260918.AWC06_14585"/>
<gene>
    <name evidence="6" type="ORF">AWC06_14585</name>
</gene>
<proteinExistence type="predicted"/>
<evidence type="ECO:0000313" key="6">
    <source>
        <dbReference type="EMBL" id="ORV60116.1"/>
    </source>
</evidence>
<dbReference type="CDD" id="cd07302">
    <property type="entry name" value="CHD"/>
    <property type="match status" value="1"/>
</dbReference>
<dbReference type="InterPro" id="IPR029787">
    <property type="entry name" value="Nucleotide_cyclase"/>
</dbReference>
<evidence type="ECO:0000256" key="2">
    <source>
        <dbReference type="ARBA" id="ARBA00023125"/>
    </source>
</evidence>
<dbReference type="Gene3D" id="3.30.70.1230">
    <property type="entry name" value="Nucleotide cyclase"/>
    <property type="match status" value="2"/>
</dbReference>
<dbReference type="FunFam" id="3.40.50.300:FF:001702">
    <property type="entry name" value="Transcriptional regulator, LuxR family"/>
    <property type="match status" value="1"/>
</dbReference>
<feature type="domain" description="HTH luxR-type" evidence="4">
    <location>
        <begin position="1020"/>
        <end position="1085"/>
    </location>
</feature>
<dbReference type="Gene3D" id="1.25.40.10">
    <property type="entry name" value="Tetratricopeptide repeat domain"/>
    <property type="match status" value="1"/>
</dbReference>
<dbReference type="GO" id="GO:0035556">
    <property type="term" value="P:intracellular signal transduction"/>
    <property type="evidence" value="ECO:0007669"/>
    <property type="project" value="InterPro"/>
</dbReference>
<dbReference type="PRINTS" id="PR00038">
    <property type="entry name" value="HTHLUXR"/>
</dbReference>
<keyword evidence="3" id="KW-0804">Transcription</keyword>
<evidence type="ECO:0000259" key="4">
    <source>
        <dbReference type="PROSITE" id="PS50043"/>
    </source>
</evidence>
<dbReference type="Gene3D" id="3.40.50.300">
    <property type="entry name" value="P-loop containing nucleotide triphosphate hydrolases"/>
    <property type="match status" value="1"/>
</dbReference>
<dbReference type="GO" id="GO:0003677">
    <property type="term" value="F:DNA binding"/>
    <property type="evidence" value="ECO:0007669"/>
    <property type="project" value="UniProtKB-KW"/>
</dbReference>
<comment type="caution">
    <text evidence="6">The sequence shown here is derived from an EMBL/GenBank/DDBJ whole genome shotgun (WGS) entry which is preliminary data.</text>
</comment>
<dbReference type="PANTHER" id="PTHR47691:SF3">
    <property type="entry name" value="HTH-TYPE TRANSCRIPTIONAL REGULATOR RV0890C-RELATED"/>
    <property type="match status" value="1"/>
</dbReference>
<dbReference type="GO" id="GO:0043531">
    <property type="term" value="F:ADP binding"/>
    <property type="evidence" value="ECO:0007669"/>
    <property type="project" value="InterPro"/>
</dbReference>
<dbReference type="GO" id="GO:0009190">
    <property type="term" value="P:cyclic nucleotide biosynthetic process"/>
    <property type="evidence" value="ECO:0007669"/>
    <property type="project" value="InterPro"/>
</dbReference>
<dbReference type="SUPFAM" id="SSF52540">
    <property type="entry name" value="P-loop containing nucleoside triphosphate hydrolases"/>
    <property type="match status" value="1"/>
</dbReference>
<feature type="domain" description="Guanylate cyclase" evidence="5">
    <location>
        <begin position="11"/>
        <end position="119"/>
    </location>
</feature>
<dbReference type="InterPro" id="IPR001054">
    <property type="entry name" value="A/G_cyclase"/>
</dbReference>
<dbReference type="PROSITE" id="PS50125">
    <property type="entry name" value="GUANYLATE_CYCLASE_2"/>
    <property type="match status" value="1"/>
</dbReference>
<reference evidence="6 7" key="1">
    <citation type="submission" date="2016-01" db="EMBL/GenBank/DDBJ databases">
        <title>The new phylogeny of the genus Mycobacterium.</title>
        <authorList>
            <person name="Tarcisio F."/>
            <person name="Conor M."/>
            <person name="Antonella G."/>
            <person name="Elisabetta G."/>
            <person name="Giulia F.S."/>
            <person name="Sara T."/>
            <person name="Anna F."/>
            <person name="Clotilde B."/>
            <person name="Roberto B."/>
            <person name="Veronica D.S."/>
            <person name="Fabio R."/>
            <person name="Monica P."/>
            <person name="Olivier J."/>
            <person name="Enrico T."/>
            <person name="Nicola S."/>
        </authorList>
    </citation>
    <scope>NUCLEOTIDE SEQUENCE [LARGE SCALE GENOMIC DNA]</scope>
    <source>
        <strain evidence="6 7">DSM 45731</strain>
    </source>
</reference>
<dbReference type="SUPFAM" id="SSF48452">
    <property type="entry name" value="TPR-like"/>
    <property type="match status" value="1"/>
</dbReference>
<dbReference type="PROSITE" id="PS50043">
    <property type="entry name" value="HTH_LUXR_2"/>
    <property type="match status" value="1"/>
</dbReference>
<dbReference type="OrthoDB" id="4624147at2"/>
<dbReference type="InterPro" id="IPR058852">
    <property type="entry name" value="HTH_77"/>
</dbReference>
<dbReference type="Pfam" id="PF25872">
    <property type="entry name" value="HTH_77"/>
    <property type="match status" value="1"/>
</dbReference>
<dbReference type="InterPro" id="IPR027417">
    <property type="entry name" value="P-loop_NTPase"/>
</dbReference>
<dbReference type="Gene3D" id="1.10.10.10">
    <property type="entry name" value="Winged helix-like DNA-binding domain superfamily/Winged helix DNA-binding domain"/>
    <property type="match status" value="1"/>
</dbReference>
<dbReference type="InterPro" id="IPR011990">
    <property type="entry name" value="TPR-like_helical_dom_sf"/>
</dbReference>
<dbReference type="PANTHER" id="PTHR47691">
    <property type="entry name" value="REGULATOR-RELATED"/>
    <property type="match status" value="1"/>
</dbReference>
<keyword evidence="2" id="KW-0238">DNA-binding</keyword>
<organism evidence="6 7">
    <name type="scientific">Mycobacterium fragae</name>
    <dbReference type="NCBI Taxonomy" id="1260918"/>
    <lineage>
        <taxon>Bacteria</taxon>
        <taxon>Bacillati</taxon>
        <taxon>Actinomycetota</taxon>
        <taxon>Actinomycetes</taxon>
        <taxon>Mycobacteriales</taxon>
        <taxon>Mycobacteriaceae</taxon>
        <taxon>Mycobacterium</taxon>
    </lineage>
</organism>
<dbReference type="EMBL" id="LQOW01000021">
    <property type="protein sequence ID" value="ORV60116.1"/>
    <property type="molecule type" value="Genomic_DNA"/>
</dbReference>
<dbReference type="InterPro" id="IPR036388">
    <property type="entry name" value="WH-like_DNA-bd_sf"/>
</dbReference>
<dbReference type="Proteomes" id="UP000194000">
    <property type="component" value="Unassembled WGS sequence"/>
</dbReference>
<protein>
    <submittedName>
        <fullName evidence="6">Transcriptional regulator</fullName>
    </submittedName>
</protein>
<sequence length="1085" mass="115490">MTELLPMGTVTLLLADVEGSTRLWETQPREMAAAIVRLNRTVSEVIAAHGGVRPLEQGEGDSFVAAFARASDSVAAALQLQLAPLAPIRLRIGVHTGEVQLRDEGNYAGPTINRTARLRDLAHGGQTVLSGATEDIVVDRLPADAWLTDLGTHPLRDLPRPERVVQLCHPDLRNEFPPLRTPKSVGAHNLPVQLTSFVGRQAEMHEVRQLLADNRLVTLTGAGGAGKTRLAVEIAAHIAPEFGDGVWYVDLAPITDPGVVPVAVARGLGLPDQPGRSTMDTLLRFVRGRQLLVVLDNCEHLLDATAELAVALLSGAPGLTVLATSREPIAVSGEATWRVPSLSVADAAIELFADRARLAQTGFTVTDDNAAAVAEICRRLDGMPLAIELAAARVRALSLADILEGLRDRFRLLTGGSRTAVRRQQTLRASVDWSHALLTEPERVLFRRLAVFLGGSDLEAAQAVAGGSDVERYQVLDQLTLLVDKSLVVTEDTAGRMRYGLLETVRQYALEKLRESGEANAVRARHRDYYTALAALLDTPGRADYERRLEQAETEIDNLRAAFGWSRETSDVEPALALASSLQPLWQARGRLREGLVWFDTALADLDTRHPEVAPAVRARALADRAMLANWVGAADSLHQAQQALAIARDVDDPAVLARALTACGYTAIVQKAEVAGPYFAEALGLARALGDRWRLSQILACQARAAIFVGNPIAARAAGQEGCDLADAIGDWWTSRQCRWCLGMAQLFQGDLARAAAQFDSVAAGAEVAHDGFFEAYGLAFQGIALAYQGDTCAARAVADAALDAAGELGGIAAGLAYLALGGAALAAGDPAAALEAMESAWQHLSVVPVLAATHHALSAQAVLAGGDLLAARRWADDAVTTATGWSLMLALTARTRVAIAQGEPDQAERDAHEALACAAEVGAYLGISDTLECLAALAGDAGSHREAARLFGAAHAARQHMGAVRFKVHDAGYEASAAALRDAMGDEELQSAWAEGTALSTEEAIAYVQRGRGERKRPTSGWGSLTPTERAVVRLLSEGLANKDIATRLFISPRTVETHLTHVYTKLGLASRVQLAQEAARHP</sequence>
<dbReference type="GO" id="GO:0004016">
    <property type="term" value="F:adenylate cyclase activity"/>
    <property type="evidence" value="ECO:0007669"/>
    <property type="project" value="UniProtKB-ARBA"/>
</dbReference>
<evidence type="ECO:0000256" key="3">
    <source>
        <dbReference type="ARBA" id="ARBA00023163"/>
    </source>
</evidence>
<dbReference type="FunFam" id="1.10.10.10:FF:000553">
    <property type="entry name" value="Transcriptional regulator, LuxR family"/>
    <property type="match status" value="1"/>
</dbReference>
<dbReference type="SUPFAM" id="SSF46894">
    <property type="entry name" value="C-terminal effector domain of the bipartite response regulators"/>
    <property type="match status" value="1"/>
</dbReference>
<dbReference type="PRINTS" id="PR00364">
    <property type="entry name" value="DISEASERSIST"/>
</dbReference>
<dbReference type="PROSITE" id="PS00622">
    <property type="entry name" value="HTH_LUXR_1"/>
    <property type="match status" value="1"/>
</dbReference>
<evidence type="ECO:0000259" key="5">
    <source>
        <dbReference type="PROSITE" id="PS50125"/>
    </source>
</evidence>
<dbReference type="InterPro" id="IPR000792">
    <property type="entry name" value="Tscrpt_reg_LuxR_C"/>
</dbReference>
<dbReference type="Pfam" id="PF00196">
    <property type="entry name" value="GerE"/>
    <property type="match status" value="1"/>
</dbReference>
<dbReference type="SUPFAM" id="SSF55073">
    <property type="entry name" value="Nucleotide cyclase"/>
    <property type="match status" value="1"/>
</dbReference>
<accession>A0A1X1UTF4</accession>
<keyword evidence="1" id="KW-0805">Transcription regulation</keyword>